<evidence type="ECO:0000256" key="2">
    <source>
        <dbReference type="SAM" id="Phobius"/>
    </source>
</evidence>
<gene>
    <name evidence="5" type="ORF">GWO68_08470</name>
</gene>
<keyword evidence="1" id="KW-0175">Coiled coil</keyword>
<dbReference type="RefSeq" id="WP_162346010.1">
    <property type="nucleotide sequence ID" value="NZ_JAAEAA010000009.1"/>
</dbReference>
<sequence length="263" mass="29540">MRSYLYFVFALLLLGTMSCNSGTETEQVSPAVASLDLAPPQSLPDRKLKKEATIRFQVQDLRESSTKIEALAATYGATITNSQTYSQEELIESNFTIKVTPEKLNTLLTAIQGESIYLDNKSISAEDVTLQYVDVEARIKAKQAVKQKYLELLNKTTNVQEILAIEVELQKVQEELEVVQAQMKALQQQVNYSTINLTMYQLVPASYSDRTSFSTRTISALSGGWRLFKDLLIGLVYIWPLLIVAVAAIVGVRWYKGKRRVTI</sequence>
<feature type="chain" id="PRO_5025347223" evidence="3">
    <location>
        <begin position="22"/>
        <end position="263"/>
    </location>
</feature>
<keyword evidence="6" id="KW-1185">Reference proteome</keyword>
<dbReference type="EMBL" id="JAAEAA010000009">
    <property type="protein sequence ID" value="NDK55949.1"/>
    <property type="molecule type" value="Genomic_DNA"/>
</dbReference>
<evidence type="ECO:0000256" key="1">
    <source>
        <dbReference type="SAM" id="Coils"/>
    </source>
</evidence>
<comment type="caution">
    <text evidence="5">The sequence shown here is derived from an EMBL/GenBank/DDBJ whole genome shotgun (WGS) entry which is preliminary data.</text>
</comment>
<feature type="signal peptide" evidence="3">
    <location>
        <begin position="1"/>
        <end position="21"/>
    </location>
</feature>
<accession>A0A6B2GYA1</accession>
<feature type="domain" description="DUF4349" evidence="4">
    <location>
        <begin position="46"/>
        <end position="254"/>
    </location>
</feature>
<dbReference type="Proteomes" id="UP000478546">
    <property type="component" value="Unassembled WGS sequence"/>
</dbReference>
<keyword evidence="2" id="KW-0472">Membrane</keyword>
<feature type="coiled-coil region" evidence="1">
    <location>
        <begin position="162"/>
        <end position="189"/>
    </location>
</feature>
<protein>
    <submittedName>
        <fullName evidence="5">DUF4349 domain-containing protein</fullName>
    </submittedName>
</protein>
<name>A0A6B2GYA1_9BACT</name>
<evidence type="ECO:0000256" key="3">
    <source>
        <dbReference type="SAM" id="SignalP"/>
    </source>
</evidence>
<keyword evidence="2" id="KW-1133">Transmembrane helix</keyword>
<reference evidence="5 6" key="1">
    <citation type="submission" date="2020-01" db="EMBL/GenBank/DDBJ databases">
        <authorList>
            <person name="Kim M.K."/>
        </authorList>
    </citation>
    <scope>NUCLEOTIDE SEQUENCE [LARGE SCALE GENOMIC DNA]</scope>
    <source>
        <strain evidence="5 6">BT213</strain>
    </source>
</reference>
<evidence type="ECO:0000313" key="5">
    <source>
        <dbReference type="EMBL" id="NDK55949.1"/>
    </source>
</evidence>
<dbReference type="PROSITE" id="PS51257">
    <property type="entry name" value="PROKAR_LIPOPROTEIN"/>
    <property type="match status" value="1"/>
</dbReference>
<keyword evidence="3" id="KW-0732">Signal</keyword>
<dbReference type="Pfam" id="PF14257">
    <property type="entry name" value="DUF4349"/>
    <property type="match status" value="1"/>
</dbReference>
<proteinExistence type="predicted"/>
<keyword evidence="2" id="KW-0812">Transmembrane</keyword>
<dbReference type="AlphaFoldDB" id="A0A6B2GYA1"/>
<organism evidence="5 6">
    <name type="scientific">Pontibacter fetidus</name>
    <dbReference type="NCBI Taxonomy" id="2700082"/>
    <lineage>
        <taxon>Bacteria</taxon>
        <taxon>Pseudomonadati</taxon>
        <taxon>Bacteroidota</taxon>
        <taxon>Cytophagia</taxon>
        <taxon>Cytophagales</taxon>
        <taxon>Hymenobacteraceae</taxon>
        <taxon>Pontibacter</taxon>
    </lineage>
</organism>
<evidence type="ECO:0000259" key="4">
    <source>
        <dbReference type="Pfam" id="PF14257"/>
    </source>
</evidence>
<evidence type="ECO:0000313" key="6">
    <source>
        <dbReference type="Proteomes" id="UP000478546"/>
    </source>
</evidence>
<feature type="transmembrane region" description="Helical" evidence="2">
    <location>
        <begin position="231"/>
        <end position="255"/>
    </location>
</feature>
<dbReference type="InterPro" id="IPR025645">
    <property type="entry name" value="DUF4349"/>
</dbReference>